<evidence type="ECO:0000256" key="4">
    <source>
        <dbReference type="ARBA" id="ARBA00022917"/>
    </source>
</evidence>
<dbReference type="Gene3D" id="1.10.8.50">
    <property type="match status" value="1"/>
</dbReference>
<dbReference type="HAMAP" id="MF_00844_B">
    <property type="entry name" value="RqcH_B"/>
    <property type="match status" value="1"/>
</dbReference>
<dbReference type="Proteomes" id="UP000070352">
    <property type="component" value="Unassembled WGS sequence"/>
</dbReference>
<comment type="subunit">
    <text evidence="5">Associates with stalled 50S ribosomal subunits. Binds to RqcP.</text>
</comment>
<comment type="caution">
    <text evidence="7">The sequence shown here is derived from an EMBL/GenBank/DDBJ whole genome shotgun (WGS) entry which is preliminary data.</text>
</comment>
<dbReference type="Gene3D" id="3.40.970.40">
    <property type="entry name" value="fibrinogen binding protein from staphylococcus aureus domain like"/>
    <property type="match status" value="1"/>
</dbReference>
<keyword evidence="2 5" id="KW-0699">rRNA-binding</keyword>
<keyword evidence="4 5" id="KW-0648">Protein biosynthesis</keyword>
<keyword evidence="3 5" id="KW-0694">RNA-binding</keyword>
<gene>
    <name evidence="5" type="primary">rqcH</name>
    <name evidence="7" type="ORF">U473_06650</name>
</gene>
<dbReference type="PANTHER" id="PTHR15239:SF6">
    <property type="entry name" value="RIBOSOME QUALITY CONTROL COMPLEX SUBUNIT NEMF"/>
    <property type="match status" value="1"/>
</dbReference>
<feature type="domain" description="NFACT RNA-binding" evidence="6">
    <location>
        <begin position="451"/>
        <end position="541"/>
    </location>
</feature>
<dbReference type="GO" id="GO:0019843">
    <property type="term" value="F:rRNA binding"/>
    <property type="evidence" value="ECO:0007669"/>
    <property type="project" value="UniProtKB-UniRule"/>
</dbReference>
<name>A0A135L3Y1_9BACI</name>
<reference evidence="7 8" key="1">
    <citation type="submission" date="2016-02" db="EMBL/GenBank/DDBJ databases">
        <title>Draft Genome for Tepidibacillus decaturensis nov. sp. Strain Z9, an Anaerobic, Moderately Thermophilic and Heterotrophic Bacterium from Deep Subsurface of the Illinois Basin, USA.</title>
        <authorList>
            <person name="Dong Y."/>
            <person name="Chang J.Y."/>
            <person name="Sanford R."/>
            <person name="Fouke B.W."/>
        </authorList>
    </citation>
    <scope>NUCLEOTIDE SEQUENCE [LARGE SCALE GENOMIC DNA]</scope>
    <source>
        <strain evidence="7 8">Z9</strain>
    </source>
</reference>
<dbReference type="AlphaFoldDB" id="A0A135L3Y1"/>
<evidence type="ECO:0000256" key="2">
    <source>
        <dbReference type="ARBA" id="ARBA00022730"/>
    </source>
</evidence>
<accession>A0A135L3Y1</accession>
<dbReference type="OrthoDB" id="9766163at2"/>
<dbReference type="Pfam" id="PF05670">
    <property type="entry name" value="NFACT-R_1"/>
    <property type="match status" value="1"/>
</dbReference>
<sequence>MAFDGFVTRALVHELSEKITNQKIHKIYQPHQTDLVFLIRGFQGNQQLLISANPTYPRIHLTTRNFINPAEPPMFCMLLRKHLEGGVIEQIRQVDHERIIEIDIKTRDELGDIHTKRLIVEIMGRHSNIILVNPDTNLIIDGITHVTPAISSYRQVYPGREYIAPPAQNKLNPLEVTQDQFFSVLQFNEGKIEKQLVQQFTGMGPSVAKEILVLAGLPTRENVWNSFSNWMDKIRQHDYLPTIIVSEEKTDFSVLPLTHMAGQMESFTSINVCLEQFYDQKAERDTIRQKVQDLSKLLSNEKHKNEKKIDNLLNDLEDAKKADQYRLFGELITAHLHQIKKGDQEANVINYYDENQNRLTIPLDPLKTPSENAQMYFKKYSKYKNSLDYIETQLVQTREEISYLETILTQLENASVEDIDDIREELVEQGYLRDRKRQNRKKKKDPEIEQFISTEGHPIFVGKNNRQNEYLTHRLASSSDTWLHTKDIPGSHVVIKSREFGEKTLLEAAMLAAYFSKAKHSSQVPVDYTRIKYVKKTNGAKPGFVIYENQKTVFVTPDEKLVETLRRKK</sequence>
<dbReference type="EMBL" id="LSKU01000001">
    <property type="protein sequence ID" value="KXG43728.1"/>
    <property type="molecule type" value="Genomic_DNA"/>
</dbReference>
<evidence type="ECO:0000313" key="8">
    <source>
        <dbReference type="Proteomes" id="UP000070352"/>
    </source>
</evidence>
<comment type="function">
    <text evidence="5">Key component of the ribosome quality control system (RQC), a ribosome-associated complex that mediates the extraction of incompletely synthesized nascent chains from stalled ribosomes and their subsequent degradation. RqcH recruits Ala-charged tRNA, and with RqcP directs the elongation of stalled nascent chains on 50S ribosomal subunits, leading to non-templated C-terminal alanine extensions (Ala tail). The Ala tail promotes nascent chain degradation. May add between 1 and at least 8 Ala residues. Binds to stalled 50S ribosomal subunits.</text>
</comment>
<evidence type="ECO:0000256" key="3">
    <source>
        <dbReference type="ARBA" id="ARBA00022884"/>
    </source>
</evidence>
<evidence type="ECO:0000256" key="5">
    <source>
        <dbReference type="HAMAP-Rule" id="MF_00844"/>
    </source>
</evidence>
<dbReference type="GO" id="GO:0072344">
    <property type="term" value="P:rescue of stalled ribosome"/>
    <property type="evidence" value="ECO:0007669"/>
    <property type="project" value="UniProtKB-UniRule"/>
</dbReference>
<dbReference type="RefSeq" id="WP_068724593.1">
    <property type="nucleotide sequence ID" value="NZ_LSKU01000001.1"/>
</dbReference>
<dbReference type="GO" id="GO:1990112">
    <property type="term" value="C:RQC complex"/>
    <property type="evidence" value="ECO:0007669"/>
    <property type="project" value="TreeGrafter"/>
</dbReference>
<dbReference type="InterPro" id="IPR008532">
    <property type="entry name" value="NFACT_RNA-bd"/>
</dbReference>
<dbReference type="InterPro" id="IPR043682">
    <property type="entry name" value="RqcH_bacterial"/>
</dbReference>
<dbReference type="STRING" id="1413211.U473_06650"/>
<protein>
    <recommendedName>
        <fullName evidence="5">Rqc2 homolog RqcH</fullName>
        <shortName evidence="5">RqcH</shortName>
    </recommendedName>
</protein>
<keyword evidence="1 5" id="KW-0820">tRNA-binding</keyword>
<dbReference type="GO" id="GO:0000049">
    <property type="term" value="F:tRNA binding"/>
    <property type="evidence" value="ECO:0007669"/>
    <property type="project" value="UniProtKB-UniRule"/>
</dbReference>
<dbReference type="Pfam" id="PF05833">
    <property type="entry name" value="NFACT_N"/>
    <property type="match status" value="1"/>
</dbReference>
<dbReference type="PANTHER" id="PTHR15239">
    <property type="entry name" value="NUCLEAR EXPORT MEDIATOR FACTOR NEMF"/>
    <property type="match status" value="1"/>
</dbReference>
<dbReference type="InterPro" id="IPR051608">
    <property type="entry name" value="RQC_Subunit_NEMF"/>
</dbReference>
<proteinExistence type="inferred from homology"/>
<evidence type="ECO:0000313" key="7">
    <source>
        <dbReference type="EMBL" id="KXG43728.1"/>
    </source>
</evidence>
<organism evidence="7 8">
    <name type="scientific">Tepidibacillus decaturensis</name>
    <dbReference type="NCBI Taxonomy" id="1413211"/>
    <lineage>
        <taxon>Bacteria</taxon>
        <taxon>Bacillati</taxon>
        <taxon>Bacillota</taxon>
        <taxon>Bacilli</taxon>
        <taxon>Bacillales</taxon>
        <taxon>Bacillaceae</taxon>
        <taxon>Tepidibacillus</taxon>
    </lineage>
</organism>
<keyword evidence="8" id="KW-1185">Reference proteome</keyword>
<evidence type="ECO:0000256" key="1">
    <source>
        <dbReference type="ARBA" id="ARBA00022555"/>
    </source>
</evidence>
<evidence type="ECO:0000259" key="6">
    <source>
        <dbReference type="Pfam" id="PF05670"/>
    </source>
</evidence>
<dbReference type="GO" id="GO:0043023">
    <property type="term" value="F:ribosomal large subunit binding"/>
    <property type="evidence" value="ECO:0007669"/>
    <property type="project" value="UniProtKB-UniRule"/>
</dbReference>
<dbReference type="Gene3D" id="2.30.310.10">
    <property type="entry name" value="ibrinogen binding protein from staphylococcus aureus domain"/>
    <property type="match status" value="1"/>
</dbReference>
<comment type="similarity">
    <text evidence="5">Belongs to the NEMF family.</text>
</comment>
<dbReference type="FunFam" id="2.30.310.10:FF:000004">
    <property type="entry name" value="Fibronectin-binding protein A"/>
    <property type="match status" value="1"/>
</dbReference>